<reference evidence="1 2" key="1">
    <citation type="submission" date="2018-05" db="EMBL/GenBank/DDBJ databases">
        <title>Genome sequencing of Flavobacterium sp. HYN0056.</title>
        <authorList>
            <person name="Yi H."/>
            <person name="Baek C."/>
        </authorList>
    </citation>
    <scope>NUCLEOTIDE SEQUENCE [LARGE SCALE GENOMIC DNA]</scope>
    <source>
        <strain evidence="1 2">HYN0056</strain>
    </source>
</reference>
<accession>A0A2S1YQQ9</accession>
<organism evidence="1 2">
    <name type="scientific">Flavobacterium crocinum</name>
    <dbReference type="NCBI Taxonomy" id="2183896"/>
    <lineage>
        <taxon>Bacteria</taxon>
        <taxon>Pseudomonadati</taxon>
        <taxon>Bacteroidota</taxon>
        <taxon>Flavobacteriia</taxon>
        <taxon>Flavobacteriales</taxon>
        <taxon>Flavobacteriaceae</taxon>
        <taxon>Flavobacterium</taxon>
    </lineage>
</organism>
<evidence type="ECO:0000313" key="2">
    <source>
        <dbReference type="Proteomes" id="UP000245250"/>
    </source>
</evidence>
<protein>
    <submittedName>
        <fullName evidence="1">Uncharacterized protein</fullName>
    </submittedName>
</protein>
<dbReference type="AlphaFoldDB" id="A0A2S1YQQ9"/>
<proteinExistence type="predicted"/>
<keyword evidence="2" id="KW-1185">Reference proteome</keyword>
<dbReference type="KEGG" id="fcr:HYN56_20320"/>
<name>A0A2S1YQQ9_9FLAO</name>
<dbReference type="Proteomes" id="UP000245250">
    <property type="component" value="Chromosome"/>
</dbReference>
<evidence type="ECO:0000313" key="1">
    <source>
        <dbReference type="EMBL" id="AWK06440.1"/>
    </source>
</evidence>
<dbReference type="EMBL" id="CP029255">
    <property type="protein sequence ID" value="AWK06440.1"/>
    <property type="molecule type" value="Genomic_DNA"/>
</dbReference>
<gene>
    <name evidence="1" type="ORF">HYN56_20320</name>
</gene>
<sequence>MQILADLLRFNFNPFDLYRLKNLLNLLKSLLNLREIFLNFFYLLDLLNLREKILLSQIWQI</sequence>